<gene>
    <name evidence="2" type="ORF">METZ01_LOCUS121717</name>
</gene>
<accession>A0A381XXA4</accession>
<dbReference type="Pfam" id="PF01471">
    <property type="entry name" value="PG_binding_1"/>
    <property type="match status" value="1"/>
</dbReference>
<protein>
    <recommendedName>
        <fullName evidence="1">Peptidoglycan binding-like domain-containing protein</fullName>
    </recommendedName>
</protein>
<dbReference type="EMBL" id="UINC01016561">
    <property type="protein sequence ID" value="SVA68863.1"/>
    <property type="molecule type" value="Genomic_DNA"/>
</dbReference>
<dbReference type="InterPro" id="IPR036365">
    <property type="entry name" value="PGBD-like_sf"/>
</dbReference>
<feature type="domain" description="Peptidoglycan binding-like" evidence="1">
    <location>
        <begin position="24"/>
        <end position="78"/>
    </location>
</feature>
<dbReference type="Gene3D" id="3.40.630.40">
    <property type="entry name" value="Zn-dependent exopeptidases"/>
    <property type="match status" value="1"/>
</dbReference>
<dbReference type="InterPro" id="IPR036366">
    <property type="entry name" value="PGBDSf"/>
</dbReference>
<name>A0A381XXA4_9ZZZZ</name>
<reference evidence="2" key="1">
    <citation type="submission" date="2018-05" db="EMBL/GenBank/DDBJ databases">
        <authorList>
            <person name="Lanie J.A."/>
            <person name="Ng W.-L."/>
            <person name="Kazmierczak K.M."/>
            <person name="Andrzejewski T.M."/>
            <person name="Davidsen T.M."/>
            <person name="Wayne K.J."/>
            <person name="Tettelin H."/>
            <person name="Glass J.I."/>
            <person name="Rusch D."/>
            <person name="Podicherti R."/>
            <person name="Tsui H.-C.T."/>
            <person name="Winkler M.E."/>
        </authorList>
    </citation>
    <scope>NUCLEOTIDE SEQUENCE</scope>
</reference>
<evidence type="ECO:0000313" key="2">
    <source>
        <dbReference type="EMBL" id="SVA68863.1"/>
    </source>
</evidence>
<evidence type="ECO:0000259" key="1">
    <source>
        <dbReference type="Pfam" id="PF01471"/>
    </source>
</evidence>
<proteinExistence type="predicted"/>
<sequence length="264" mass="28338">MAALVEAGYRLGDRNLYLHSPMMRGDDVADLQLRLGGLGFDAGRIDGVFGPDSARALLDFQRNTGLATDGIAGHHTLVSLRQLAARHSGRTPVAQVRELERLRQAQVRLVDRRVALGQFGSCSALAGAVARQLRTRGAQVISLDHPDEEYQARAANGFDAELYLGLHLERDSSSRIQYFSTEGFQSEGGLRLARRCATALGNSLAGNSEIHGMRLPILRATRMPAVLCSLGPPSRVVRATGYIAETLAGAVAAWVDDPASLPEG</sequence>
<dbReference type="Gene3D" id="1.10.101.10">
    <property type="entry name" value="PGBD-like superfamily/PGBD"/>
    <property type="match status" value="1"/>
</dbReference>
<dbReference type="AlphaFoldDB" id="A0A381XXA4"/>
<dbReference type="InterPro" id="IPR002477">
    <property type="entry name" value="Peptidoglycan-bd-like"/>
</dbReference>
<dbReference type="SUPFAM" id="SSF47090">
    <property type="entry name" value="PGBD-like"/>
    <property type="match status" value="1"/>
</dbReference>
<organism evidence="2">
    <name type="scientific">marine metagenome</name>
    <dbReference type="NCBI Taxonomy" id="408172"/>
    <lineage>
        <taxon>unclassified sequences</taxon>
        <taxon>metagenomes</taxon>
        <taxon>ecological metagenomes</taxon>
    </lineage>
</organism>